<organism evidence="2">
    <name type="scientific">Ensete ventricosum</name>
    <name type="common">Abyssinian banana</name>
    <name type="synonym">Musa ensete</name>
    <dbReference type="NCBI Taxonomy" id="4639"/>
    <lineage>
        <taxon>Eukaryota</taxon>
        <taxon>Viridiplantae</taxon>
        <taxon>Streptophyta</taxon>
        <taxon>Embryophyta</taxon>
        <taxon>Tracheophyta</taxon>
        <taxon>Spermatophyta</taxon>
        <taxon>Magnoliopsida</taxon>
        <taxon>Liliopsida</taxon>
        <taxon>Zingiberales</taxon>
        <taxon>Musaceae</taxon>
        <taxon>Ensete</taxon>
    </lineage>
</organism>
<dbReference type="InterPro" id="IPR040155">
    <property type="entry name" value="CEBPZ/Mak21-like"/>
</dbReference>
<dbReference type="GO" id="GO:0005634">
    <property type="term" value="C:nucleus"/>
    <property type="evidence" value="ECO:0007669"/>
    <property type="project" value="TreeGrafter"/>
</dbReference>
<sequence length="379" mass="41867">MLVCTAWYRRTISYRAELNMPVQSGIANLVPTHTGNHLIGDEILQLAEDEVAPEDVVFHRFYMNKTNSSKKPKAKRKKAAQDDEDADDLLLDASDDSEEEEIDNMLGSGPLPMEDADGDYDYDDLDKVADEDDDDLLGNEPKGVLVYSGEERTTVVAKRGGRPTQLPFSPLPAQRNFNLISEDRRGTNDSNSEKGRTYNTTPLFATTAARSSPSFGLICDFGIGKERCLRPRMAPGPITHMADGLSRTARRGGVGAGLVPNHHKKSGCGHRLVSLPHARLATKRPKNPKIGVKATKFCILIRTLGAQIRHTGCASPPQIKSPPNRKFCFYELKSVEFCRLILTRRAKRLGSGHRHLPVGLPCVSLATKCPKNKFLLRNP</sequence>
<feature type="compositionally biased region" description="Acidic residues" evidence="1">
    <location>
        <begin position="82"/>
        <end position="103"/>
    </location>
</feature>
<protein>
    <submittedName>
        <fullName evidence="2">Uncharacterized protein</fullName>
    </submittedName>
</protein>
<evidence type="ECO:0000256" key="1">
    <source>
        <dbReference type="SAM" id="MobiDB-lite"/>
    </source>
</evidence>
<dbReference type="PANTHER" id="PTHR12048:SF0">
    <property type="entry name" value="CCAAT_ENHANCER-BINDING PROTEIN ZETA"/>
    <property type="match status" value="1"/>
</dbReference>
<dbReference type="Proteomes" id="UP000290560">
    <property type="component" value="Unassembled WGS sequence"/>
</dbReference>
<proteinExistence type="predicted"/>
<dbReference type="AlphaFoldDB" id="A0A445MBU8"/>
<evidence type="ECO:0000313" key="2">
    <source>
        <dbReference type="EMBL" id="RZR71732.1"/>
    </source>
</evidence>
<feature type="region of interest" description="Disordered" evidence="1">
    <location>
        <begin position="69"/>
        <end position="115"/>
    </location>
</feature>
<dbReference type="PANTHER" id="PTHR12048">
    <property type="entry name" value="CCAAT-BINDING FACTOR-RELATED"/>
    <property type="match status" value="1"/>
</dbReference>
<gene>
    <name evidence="2" type="ORF">BHM03_00006936</name>
</gene>
<dbReference type="EMBL" id="KV875577">
    <property type="protein sequence ID" value="RZR71732.1"/>
    <property type="molecule type" value="Genomic_DNA"/>
</dbReference>
<feature type="compositionally biased region" description="Basic residues" evidence="1">
    <location>
        <begin position="69"/>
        <end position="78"/>
    </location>
</feature>
<name>A0A445MBU8_ENSVE</name>
<reference evidence="2" key="1">
    <citation type="journal article" date="2018" name="Data Brief">
        <title>Genome sequence data from 17 accessions of Ensete ventricosum, a staple food crop for millions in Ethiopia.</title>
        <authorList>
            <person name="Yemataw Z."/>
            <person name="Muzemil S."/>
            <person name="Ambachew D."/>
            <person name="Tripathi L."/>
            <person name="Tesfaye K."/>
            <person name="Chala A."/>
            <person name="Farbos A."/>
            <person name="O'Neill P."/>
            <person name="Moore K."/>
            <person name="Grant M."/>
            <person name="Studholme D.J."/>
        </authorList>
    </citation>
    <scope>NUCLEOTIDE SEQUENCE [LARGE SCALE GENOMIC DNA]</scope>
    <source>
        <tissue evidence="2">Leaf</tissue>
    </source>
</reference>
<accession>A0A445MBU8</accession>